<dbReference type="Proteomes" id="UP001215280">
    <property type="component" value="Unassembled WGS sequence"/>
</dbReference>
<sequence length="221" mass="24945">MIDVELGRGVVFREGRQKEKRRARKTELKLSQVQPAAVPRIRAERGRTWAAVRSGASWVWARYAFAHIDTPLVFPDPSNYSFSSSVLPLHLSRGWITPSLRLQLRSALPSPTNKSRRTIPSFIHYPRTTPHIHMYMLPGRQAPSLSPDSEVLHTLVGLGGSRGVARRERRWSADRHLSNAPLMHARSSGSERGGSWAGRIANASIPASLSFCLRRQWRAKW</sequence>
<keyword evidence="2" id="KW-1185">Reference proteome</keyword>
<gene>
    <name evidence="1" type="ORF">DFH07DRAFT_949332</name>
</gene>
<accession>A0AAD7KDI1</accession>
<dbReference type="AlphaFoldDB" id="A0AAD7KDI1"/>
<reference evidence="1" key="1">
    <citation type="submission" date="2023-03" db="EMBL/GenBank/DDBJ databases">
        <title>Massive genome expansion in bonnet fungi (Mycena s.s.) driven by repeated elements and novel gene families across ecological guilds.</title>
        <authorList>
            <consortium name="Lawrence Berkeley National Laboratory"/>
            <person name="Harder C.B."/>
            <person name="Miyauchi S."/>
            <person name="Viragh M."/>
            <person name="Kuo A."/>
            <person name="Thoen E."/>
            <person name="Andreopoulos B."/>
            <person name="Lu D."/>
            <person name="Skrede I."/>
            <person name="Drula E."/>
            <person name="Henrissat B."/>
            <person name="Morin E."/>
            <person name="Kohler A."/>
            <person name="Barry K."/>
            <person name="LaButti K."/>
            <person name="Morin E."/>
            <person name="Salamov A."/>
            <person name="Lipzen A."/>
            <person name="Mereny Z."/>
            <person name="Hegedus B."/>
            <person name="Baldrian P."/>
            <person name="Stursova M."/>
            <person name="Weitz H."/>
            <person name="Taylor A."/>
            <person name="Grigoriev I.V."/>
            <person name="Nagy L.G."/>
            <person name="Martin F."/>
            <person name="Kauserud H."/>
        </authorList>
    </citation>
    <scope>NUCLEOTIDE SEQUENCE</scope>
    <source>
        <strain evidence="1">CBHHK188m</strain>
    </source>
</reference>
<comment type="caution">
    <text evidence="1">The sequence shown here is derived from an EMBL/GenBank/DDBJ whole genome shotgun (WGS) entry which is preliminary data.</text>
</comment>
<evidence type="ECO:0000313" key="1">
    <source>
        <dbReference type="EMBL" id="KAJ7782541.1"/>
    </source>
</evidence>
<name>A0AAD7KDI1_9AGAR</name>
<proteinExistence type="predicted"/>
<protein>
    <submittedName>
        <fullName evidence="1">Uncharacterized protein</fullName>
    </submittedName>
</protein>
<evidence type="ECO:0000313" key="2">
    <source>
        <dbReference type="Proteomes" id="UP001215280"/>
    </source>
</evidence>
<dbReference type="EMBL" id="JARJLG010000003">
    <property type="protein sequence ID" value="KAJ7782541.1"/>
    <property type="molecule type" value="Genomic_DNA"/>
</dbReference>
<organism evidence="1 2">
    <name type="scientific">Mycena maculata</name>
    <dbReference type="NCBI Taxonomy" id="230809"/>
    <lineage>
        <taxon>Eukaryota</taxon>
        <taxon>Fungi</taxon>
        <taxon>Dikarya</taxon>
        <taxon>Basidiomycota</taxon>
        <taxon>Agaricomycotina</taxon>
        <taxon>Agaricomycetes</taxon>
        <taxon>Agaricomycetidae</taxon>
        <taxon>Agaricales</taxon>
        <taxon>Marasmiineae</taxon>
        <taxon>Mycenaceae</taxon>
        <taxon>Mycena</taxon>
    </lineage>
</organism>